<gene>
    <name evidence="2" type="ORF">FRZ61_38910</name>
</gene>
<organism evidence="2 3">
    <name type="scientific">Hypericibacter adhaerens</name>
    <dbReference type="NCBI Taxonomy" id="2602016"/>
    <lineage>
        <taxon>Bacteria</taxon>
        <taxon>Pseudomonadati</taxon>
        <taxon>Pseudomonadota</taxon>
        <taxon>Alphaproteobacteria</taxon>
        <taxon>Rhodospirillales</taxon>
        <taxon>Dongiaceae</taxon>
        <taxon>Hypericibacter</taxon>
    </lineage>
</organism>
<keyword evidence="1" id="KW-0812">Transmembrane</keyword>
<keyword evidence="3" id="KW-1185">Reference proteome</keyword>
<evidence type="ECO:0000256" key="1">
    <source>
        <dbReference type="SAM" id="Phobius"/>
    </source>
</evidence>
<sequence>MDREGCRDAEGMAGDEAPPAWSRRRLLLGWSLMAGAAAGLAACSTPRYDPDRGLFVMRPKK</sequence>
<name>A0A5J6N2I3_9PROT</name>
<reference evidence="2 3" key="1">
    <citation type="submission" date="2019-08" db="EMBL/GenBank/DDBJ databases">
        <title>Hyperibacter terrae gen. nov., sp. nov. and Hyperibacter viscosus sp. nov., two new members in the family Rhodospirillaceae isolated from the rhizosphere of Hypericum perforatum.</title>
        <authorList>
            <person name="Noviana Z."/>
        </authorList>
    </citation>
    <scope>NUCLEOTIDE SEQUENCE [LARGE SCALE GENOMIC DNA]</scope>
    <source>
        <strain evidence="2 3">R5959</strain>
    </source>
</reference>
<keyword evidence="1" id="KW-0472">Membrane</keyword>
<dbReference type="Proteomes" id="UP000325797">
    <property type="component" value="Chromosome"/>
</dbReference>
<feature type="transmembrane region" description="Helical" evidence="1">
    <location>
        <begin position="27"/>
        <end position="48"/>
    </location>
</feature>
<dbReference type="EMBL" id="CP042582">
    <property type="protein sequence ID" value="QEX23951.1"/>
    <property type="molecule type" value="Genomic_DNA"/>
</dbReference>
<protein>
    <submittedName>
        <fullName evidence="2">Uncharacterized protein</fullName>
    </submittedName>
</protein>
<evidence type="ECO:0000313" key="2">
    <source>
        <dbReference type="EMBL" id="QEX23951.1"/>
    </source>
</evidence>
<dbReference type="AlphaFoldDB" id="A0A5J6N2I3"/>
<proteinExistence type="predicted"/>
<dbReference type="RefSeq" id="WP_151119273.1">
    <property type="nucleotide sequence ID" value="NZ_CP042582.1"/>
</dbReference>
<evidence type="ECO:0000313" key="3">
    <source>
        <dbReference type="Proteomes" id="UP000325797"/>
    </source>
</evidence>
<dbReference type="KEGG" id="hadh:FRZ61_38910"/>
<accession>A0A5J6N2I3</accession>
<keyword evidence="1" id="KW-1133">Transmembrane helix</keyword>